<proteinExistence type="predicted"/>
<keyword evidence="1" id="KW-0812">Transmembrane</keyword>
<feature type="transmembrane region" description="Helical" evidence="1">
    <location>
        <begin position="6"/>
        <end position="32"/>
    </location>
</feature>
<accession>A0A1F4W1V2</accession>
<dbReference type="AlphaFoldDB" id="A0A1F4W1V2"/>
<evidence type="ECO:0000256" key="1">
    <source>
        <dbReference type="SAM" id="Phobius"/>
    </source>
</evidence>
<evidence type="ECO:0000313" key="2">
    <source>
        <dbReference type="EMBL" id="OGC63399.1"/>
    </source>
</evidence>
<dbReference type="EMBL" id="MEVT01000006">
    <property type="protein sequence ID" value="OGC63399.1"/>
    <property type="molecule type" value="Genomic_DNA"/>
</dbReference>
<sequence length="145" mass="16457">MDTYTVIFSSLLWLVIVVPVLYLFTTVGKGVVTDLIRERTRKTHFAFYVRARFSLGGLTRKVVFVPIRDLEPFPGELTVYKQRNLDAKFYTVTASKVKKGVWWVSLLDESGLGMGGYKLYLIDGTPGCVDMFAQGEVFVMRLDQS</sequence>
<dbReference type="Proteomes" id="UP000176614">
    <property type="component" value="Unassembled WGS sequence"/>
</dbReference>
<name>A0A1F4W1V2_UNCKA</name>
<gene>
    <name evidence="2" type="ORF">A2264_01570</name>
</gene>
<comment type="caution">
    <text evidence="2">The sequence shown here is derived from an EMBL/GenBank/DDBJ whole genome shotgun (WGS) entry which is preliminary data.</text>
</comment>
<evidence type="ECO:0000313" key="3">
    <source>
        <dbReference type="Proteomes" id="UP000176614"/>
    </source>
</evidence>
<protein>
    <submittedName>
        <fullName evidence="2">Uncharacterized protein</fullName>
    </submittedName>
</protein>
<keyword evidence="1" id="KW-0472">Membrane</keyword>
<organism evidence="2 3">
    <name type="scientific">candidate division WWE3 bacterium RIFOXYA2_FULL_46_9</name>
    <dbReference type="NCBI Taxonomy" id="1802636"/>
    <lineage>
        <taxon>Bacteria</taxon>
        <taxon>Katanobacteria</taxon>
    </lineage>
</organism>
<keyword evidence="1" id="KW-1133">Transmembrane helix</keyword>
<reference evidence="2 3" key="1">
    <citation type="journal article" date="2016" name="Nat. Commun.">
        <title>Thousands of microbial genomes shed light on interconnected biogeochemical processes in an aquifer system.</title>
        <authorList>
            <person name="Anantharaman K."/>
            <person name="Brown C.T."/>
            <person name="Hug L.A."/>
            <person name="Sharon I."/>
            <person name="Castelle C.J."/>
            <person name="Probst A.J."/>
            <person name="Thomas B.C."/>
            <person name="Singh A."/>
            <person name="Wilkins M.J."/>
            <person name="Karaoz U."/>
            <person name="Brodie E.L."/>
            <person name="Williams K.H."/>
            <person name="Hubbard S.S."/>
            <person name="Banfield J.F."/>
        </authorList>
    </citation>
    <scope>NUCLEOTIDE SEQUENCE [LARGE SCALE GENOMIC DNA]</scope>
</reference>